<evidence type="ECO:0000313" key="1">
    <source>
        <dbReference type="EMBL" id="KAK4745203.1"/>
    </source>
</evidence>
<accession>A0AAN7GQX2</accession>
<evidence type="ECO:0000313" key="2">
    <source>
        <dbReference type="Proteomes" id="UP001345219"/>
    </source>
</evidence>
<sequence>MLFKSLRFPYPARSSPIFFYTWSRNCPAFISLRRLTISAKGNTRVGAEICNCLFLARYGLGSPCVLALSGKSPREVEISRALKSSNTLKLPDDGEVKVLLESEREADE</sequence>
<organism evidence="1 2">
    <name type="scientific">Trapa incisa</name>
    <dbReference type="NCBI Taxonomy" id="236973"/>
    <lineage>
        <taxon>Eukaryota</taxon>
        <taxon>Viridiplantae</taxon>
        <taxon>Streptophyta</taxon>
        <taxon>Embryophyta</taxon>
        <taxon>Tracheophyta</taxon>
        <taxon>Spermatophyta</taxon>
        <taxon>Magnoliopsida</taxon>
        <taxon>eudicotyledons</taxon>
        <taxon>Gunneridae</taxon>
        <taxon>Pentapetalae</taxon>
        <taxon>rosids</taxon>
        <taxon>malvids</taxon>
        <taxon>Myrtales</taxon>
        <taxon>Lythraceae</taxon>
        <taxon>Trapa</taxon>
    </lineage>
</organism>
<comment type="caution">
    <text evidence="1">The sequence shown here is derived from an EMBL/GenBank/DDBJ whole genome shotgun (WGS) entry which is preliminary data.</text>
</comment>
<dbReference type="EMBL" id="JAXIOK010000022">
    <property type="protein sequence ID" value="KAK4745203.1"/>
    <property type="molecule type" value="Genomic_DNA"/>
</dbReference>
<dbReference type="AlphaFoldDB" id="A0AAN7GQX2"/>
<dbReference type="Proteomes" id="UP001345219">
    <property type="component" value="Chromosome 9"/>
</dbReference>
<gene>
    <name evidence="1" type="ORF">SAY87_011515</name>
</gene>
<protein>
    <submittedName>
        <fullName evidence="1">Uncharacterized protein</fullName>
    </submittedName>
</protein>
<keyword evidence="2" id="KW-1185">Reference proteome</keyword>
<name>A0AAN7GQX2_9MYRT</name>
<proteinExistence type="predicted"/>
<reference evidence="1 2" key="1">
    <citation type="journal article" date="2023" name="Hortic Res">
        <title>Pangenome of water caltrop reveals structural variations and asymmetric subgenome divergence after allopolyploidization.</title>
        <authorList>
            <person name="Zhang X."/>
            <person name="Chen Y."/>
            <person name="Wang L."/>
            <person name="Yuan Y."/>
            <person name="Fang M."/>
            <person name="Shi L."/>
            <person name="Lu R."/>
            <person name="Comes H.P."/>
            <person name="Ma Y."/>
            <person name="Chen Y."/>
            <person name="Huang G."/>
            <person name="Zhou Y."/>
            <person name="Zheng Z."/>
            <person name="Qiu Y."/>
        </authorList>
    </citation>
    <scope>NUCLEOTIDE SEQUENCE [LARGE SCALE GENOMIC DNA]</scope>
    <source>
        <tissue evidence="1">Roots</tissue>
    </source>
</reference>